<feature type="compositionally biased region" description="Basic and acidic residues" evidence="1">
    <location>
        <begin position="178"/>
        <end position="190"/>
    </location>
</feature>
<keyword evidence="2" id="KW-0472">Membrane</keyword>
<reference evidence="4" key="1">
    <citation type="submission" date="2015-07" db="EMBL/GenBank/DDBJ databases">
        <authorList>
            <person name="Rodrigo-Torres Lidia"/>
            <person name="Arahal R.David."/>
        </authorList>
    </citation>
    <scope>NUCLEOTIDE SEQUENCE [LARGE SCALE GENOMIC DNA]</scope>
    <source>
        <strain evidence="4">CECT 5096</strain>
    </source>
</reference>
<accession>A0A0M7AEC2</accession>
<evidence type="ECO:0000313" key="3">
    <source>
        <dbReference type="EMBL" id="CTQ72570.1"/>
    </source>
</evidence>
<dbReference type="Proteomes" id="UP000049983">
    <property type="component" value="Unassembled WGS sequence"/>
</dbReference>
<proteinExistence type="predicted"/>
<feature type="compositionally biased region" description="Polar residues" evidence="1">
    <location>
        <begin position="1"/>
        <end position="14"/>
    </location>
</feature>
<organism evidence="3 4">
    <name type="scientific">Roseibium album</name>
    <dbReference type="NCBI Taxonomy" id="311410"/>
    <lineage>
        <taxon>Bacteria</taxon>
        <taxon>Pseudomonadati</taxon>
        <taxon>Pseudomonadota</taxon>
        <taxon>Alphaproteobacteria</taxon>
        <taxon>Hyphomicrobiales</taxon>
        <taxon>Stappiaceae</taxon>
        <taxon>Roseibium</taxon>
    </lineage>
</organism>
<evidence type="ECO:0000313" key="4">
    <source>
        <dbReference type="Proteomes" id="UP000049983"/>
    </source>
</evidence>
<dbReference type="RefSeq" id="WP_055111095.1">
    <property type="nucleotide sequence ID" value="NZ_CXWA01000006.1"/>
</dbReference>
<protein>
    <submittedName>
        <fullName evidence="3">Uncharacterized protein</fullName>
    </submittedName>
</protein>
<evidence type="ECO:0000256" key="2">
    <source>
        <dbReference type="SAM" id="Phobius"/>
    </source>
</evidence>
<keyword evidence="2" id="KW-0812">Transmembrane</keyword>
<feature type="transmembrane region" description="Helical" evidence="2">
    <location>
        <begin position="253"/>
        <end position="273"/>
    </location>
</feature>
<name>A0A0M7AEC2_9HYPH</name>
<dbReference type="AlphaFoldDB" id="A0A0M7AEC2"/>
<feature type="compositionally biased region" description="Polar residues" evidence="1">
    <location>
        <begin position="205"/>
        <end position="241"/>
    </location>
</feature>
<keyword evidence="4" id="KW-1185">Reference proteome</keyword>
<feature type="region of interest" description="Disordered" evidence="1">
    <location>
        <begin position="165"/>
        <end position="241"/>
    </location>
</feature>
<dbReference type="GeneID" id="97670634"/>
<keyword evidence="2" id="KW-1133">Transmembrane helix</keyword>
<sequence length="274" mass="28997">MHTAEQTTRNASTRKAQDDRRGSHSSAQADSAKVPDAHPAPNSDASVLPCNERQARSALTDALESAEFRSAPQLRSFLEFVVHASLENKHEKIKGYTIAVEALGRATDFNPVTDPIVRVEAARLRRRLTKYYEGSGASSPVRITIPKGSYAPAFTSVKSVADSGTAANQQDAVTSENKAAEDSRPFEDLHSPVSADGQAGRSDAEQSLANSNSIGQAGTAQGVENANPLQGSSQRTFPNQRESPLPRLLRIQVSLPIALALAAGGFLAGLLVGA</sequence>
<gene>
    <name evidence="3" type="ORF">LA5096_03286</name>
</gene>
<dbReference type="EMBL" id="CXWC01000011">
    <property type="protein sequence ID" value="CTQ72570.1"/>
    <property type="molecule type" value="Genomic_DNA"/>
</dbReference>
<feature type="region of interest" description="Disordered" evidence="1">
    <location>
        <begin position="1"/>
        <end position="49"/>
    </location>
</feature>
<dbReference type="OrthoDB" id="54411at2"/>
<evidence type="ECO:0000256" key="1">
    <source>
        <dbReference type="SAM" id="MobiDB-lite"/>
    </source>
</evidence>
<dbReference type="STRING" id="311410.LA5095_00145"/>
<feature type="compositionally biased region" description="Polar residues" evidence="1">
    <location>
        <begin position="165"/>
        <end position="177"/>
    </location>
</feature>